<gene>
    <name evidence="2" type="ORF">SDC9_156323</name>
</gene>
<proteinExistence type="predicted"/>
<evidence type="ECO:0000256" key="1">
    <source>
        <dbReference type="SAM" id="MobiDB-lite"/>
    </source>
</evidence>
<comment type="caution">
    <text evidence="2">The sequence shown here is derived from an EMBL/GenBank/DDBJ whole genome shotgun (WGS) entry which is preliminary data.</text>
</comment>
<dbReference type="EMBL" id="VSSQ01055133">
    <property type="protein sequence ID" value="MPN09035.1"/>
    <property type="molecule type" value="Genomic_DNA"/>
</dbReference>
<evidence type="ECO:0000313" key="2">
    <source>
        <dbReference type="EMBL" id="MPN09035.1"/>
    </source>
</evidence>
<dbReference type="AlphaFoldDB" id="A0A645F3X3"/>
<protein>
    <submittedName>
        <fullName evidence="2">Uncharacterized protein</fullName>
    </submittedName>
</protein>
<name>A0A645F3X3_9ZZZZ</name>
<reference evidence="2" key="1">
    <citation type="submission" date="2019-08" db="EMBL/GenBank/DDBJ databases">
        <authorList>
            <person name="Kucharzyk K."/>
            <person name="Murdoch R.W."/>
            <person name="Higgins S."/>
            <person name="Loffler F."/>
        </authorList>
    </citation>
    <scope>NUCLEOTIDE SEQUENCE</scope>
</reference>
<feature type="region of interest" description="Disordered" evidence="1">
    <location>
        <begin position="64"/>
        <end position="83"/>
    </location>
</feature>
<feature type="compositionally biased region" description="Basic and acidic residues" evidence="1">
    <location>
        <begin position="67"/>
        <end position="83"/>
    </location>
</feature>
<organism evidence="2">
    <name type="scientific">bioreactor metagenome</name>
    <dbReference type="NCBI Taxonomy" id="1076179"/>
    <lineage>
        <taxon>unclassified sequences</taxon>
        <taxon>metagenomes</taxon>
        <taxon>ecological metagenomes</taxon>
    </lineage>
</organism>
<accession>A0A645F3X3</accession>
<sequence>MERHIVEPPELLDFCVVGGVIVQLALHQLIVRVGQNAHLGEIETFQFRLRCDADAPDFIEYFEEDKGDAKAPDKEHRNRDKLR</sequence>